<dbReference type="Pfam" id="PF01804">
    <property type="entry name" value="Penicil_amidase"/>
    <property type="match status" value="1"/>
</dbReference>
<evidence type="ECO:0000313" key="2">
    <source>
        <dbReference type="Proteomes" id="UP000714380"/>
    </source>
</evidence>
<gene>
    <name evidence="1" type="ORF">I9W95_08725</name>
</gene>
<dbReference type="SUPFAM" id="SSF56235">
    <property type="entry name" value="N-terminal nucleophile aminohydrolases (Ntn hydrolases)"/>
    <property type="match status" value="1"/>
</dbReference>
<sequence length="143" mass="15731">MSDIQYVIKAEGHAPIAISGGNSYEGVFNMAESKVPSRSTSELATNVVGSARSDSPLTDYDEDGSGSSAAYRINYGSSFMMALKFDDNGPQANMFLSYGQSHDPQSEFFKDQTRNYSELQWRPMLFSAEDISAQAVETLELRD</sequence>
<dbReference type="PANTHER" id="PTHR34218">
    <property type="entry name" value="PEPTIDASE S45 PENICILLIN AMIDASE"/>
    <property type="match status" value="1"/>
</dbReference>
<keyword evidence="2" id="KW-1185">Reference proteome</keyword>
<protein>
    <submittedName>
        <fullName evidence="1">Penicillin acylase family protein</fullName>
    </submittedName>
</protein>
<dbReference type="Proteomes" id="UP000714380">
    <property type="component" value="Unassembled WGS sequence"/>
</dbReference>
<accession>A0ABS7ZTG7</accession>
<dbReference type="EMBL" id="JAEDAH010000043">
    <property type="protein sequence ID" value="MCA6063691.1"/>
    <property type="molecule type" value="Genomic_DNA"/>
</dbReference>
<dbReference type="Gene3D" id="3.60.20.10">
    <property type="entry name" value="Glutamine Phosphoribosylpyrophosphate, subunit 1, domain 1"/>
    <property type="match status" value="1"/>
</dbReference>
<dbReference type="PANTHER" id="PTHR34218:SF3">
    <property type="entry name" value="ACYL-HOMOSERINE LACTONE ACYLASE PVDQ"/>
    <property type="match status" value="1"/>
</dbReference>
<dbReference type="RefSeq" id="WP_225673939.1">
    <property type="nucleotide sequence ID" value="NZ_JAEDAH010000043.1"/>
</dbReference>
<comment type="caution">
    <text evidence="1">The sequence shown here is derived from an EMBL/GenBank/DDBJ whole genome shotgun (WGS) entry which is preliminary data.</text>
</comment>
<dbReference type="InterPro" id="IPR002692">
    <property type="entry name" value="S45"/>
</dbReference>
<evidence type="ECO:0000313" key="1">
    <source>
        <dbReference type="EMBL" id="MCA6063691.1"/>
    </source>
</evidence>
<name>A0ABS7ZTG7_9GAMM</name>
<proteinExistence type="predicted"/>
<organism evidence="1 2">
    <name type="scientific">Thalassolituus marinus</name>
    <dbReference type="NCBI Taxonomy" id="671053"/>
    <lineage>
        <taxon>Bacteria</taxon>
        <taxon>Pseudomonadati</taxon>
        <taxon>Pseudomonadota</taxon>
        <taxon>Gammaproteobacteria</taxon>
        <taxon>Oceanospirillales</taxon>
        <taxon>Oceanospirillaceae</taxon>
        <taxon>Thalassolituus</taxon>
    </lineage>
</organism>
<dbReference type="InterPro" id="IPR029055">
    <property type="entry name" value="Ntn_hydrolases_N"/>
</dbReference>
<reference evidence="1 2" key="1">
    <citation type="submission" date="2020-12" db="EMBL/GenBank/DDBJ databases">
        <title>Novel Thalassolituus-related marine hydrocarbonoclastic bacteria mediated algae-derived hydrocarbons mineralization in twilight zone of the northern South China Sea.</title>
        <authorList>
            <person name="Dong C."/>
        </authorList>
    </citation>
    <scope>NUCLEOTIDE SEQUENCE [LARGE SCALE GENOMIC DNA]</scope>
    <source>
        <strain evidence="1 2">IMCC1826</strain>
    </source>
</reference>